<keyword evidence="2" id="KW-0732">Signal</keyword>
<evidence type="ECO:0000313" key="3">
    <source>
        <dbReference type="EMBL" id="QEV45704.1"/>
    </source>
</evidence>
<accession>A0A5J6JA86</accession>
<organism evidence="3 4">
    <name type="scientific">Streptomyces vinaceus</name>
    <dbReference type="NCBI Taxonomy" id="1960"/>
    <lineage>
        <taxon>Bacteria</taxon>
        <taxon>Bacillati</taxon>
        <taxon>Actinomycetota</taxon>
        <taxon>Actinomycetes</taxon>
        <taxon>Kitasatosporales</taxon>
        <taxon>Streptomycetaceae</taxon>
        <taxon>Streptomyces</taxon>
    </lineage>
</organism>
<dbReference type="Proteomes" id="UP000325563">
    <property type="component" value="Chromosome"/>
</dbReference>
<dbReference type="RefSeq" id="WP_150528139.1">
    <property type="nucleotide sequence ID" value="NZ_BNBW01000002.1"/>
</dbReference>
<feature type="chain" id="PRO_5038452316" evidence="2">
    <location>
        <begin position="33"/>
        <end position="143"/>
    </location>
</feature>
<feature type="region of interest" description="Disordered" evidence="1">
    <location>
        <begin position="107"/>
        <end position="143"/>
    </location>
</feature>
<reference evidence="3 4" key="1">
    <citation type="submission" date="2017-09" db="EMBL/GenBank/DDBJ databases">
        <authorList>
            <person name="Lee N."/>
            <person name="Cho B.-K."/>
        </authorList>
    </citation>
    <scope>NUCLEOTIDE SEQUENCE [LARGE SCALE GENOMIC DNA]</scope>
    <source>
        <strain evidence="3 4">ATCC 27476</strain>
    </source>
</reference>
<keyword evidence="4" id="KW-1185">Reference proteome</keyword>
<evidence type="ECO:0000313" key="4">
    <source>
        <dbReference type="Proteomes" id="UP000325563"/>
    </source>
</evidence>
<dbReference type="EMBL" id="CP023692">
    <property type="protein sequence ID" value="QEV45704.1"/>
    <property type="molecule type" value="Genomic_DNA"/>
</dbReference>
<dbReference type="AlphaFoldDB" id="A0A5J6JA86"/>
<gene>
    <name evidence="3" type="ORF">CP980_11970</name>
</gene>
<keyword evidence="3" id="KW-0547">Nucleotide-binding</keyword>
<keyword evidence="3" id="KW-0067">ATP-binding</keyword>
<name>A0A5J6JA86_STRVI</name>
<feature type="compositionally biased region" description="Low complexity" evidence="1">
    <location>
        <begin position="107"/>
        <end position="132"/>
    </location>
</feature>
<dbReference type="KEGG" id="svn:CP980_11970"/>
<dbReference type="GO" id="GO:0005524">
    <property type="term" value="F:ATP binding"/>
    <property type="evidence" value="ECO:0007669"/>
    <property type="project" value="UniProtKB-KW"/>
</dbReference>
<dbReference type="GeneID" id="95611276"/>
<proteinExistence type="predicted"/>
<protein>
    <submittedName>
        <fullName evidence="3">ATP-binding protein</fullName>
    </submittedName>
</protein>
<evidence type="ECO:0000256" key="1">
    <source>
        <dbReference type="SAM" id="MobiDB-lite"/>
    </source>
</evidence>
<evidence type="ECO:0000256" key="2">
    <source>
        <dbReference type="SAM" id="SignalP"/>
    </source>
</evidence>
<sequence>MSLPLTRRIARTALLLAAGAAPVVGAAGAANAAGLESVPQLGALTSPVASDATGPAGDVVGTGEAAATTATDTAAKAVPGAPAGVTDTATGLIGGLPAKGLPTDTLPTGGLPTDALTTGGLPTGDLPTGGLTNSLPTQGLLGG</sequence>
<feature type="signal peptide" evidence="2">
    <location>
        <begin position="1"/>
        <end position="32"/>
    </location>
</feature>